<dbReference type="RefSeq" id="WP_209359580.1">
    <property type="nucleotide sequence ID" value="NZ_JAGISH010000002.1"/>
</dbReference>
<sequence>MTAPAAAQAVPEGGITKWLAAGEARLPDLRPGVEKRVIWRGAPEAVTDWAVVYVHGFSATSEELRPLPDRVAEGLSANLHFTRLAGHGRAPAAMAEVTLEAWLRDVAEALEIGRRIGRRVLVMGCSTGCTLVTLALHRGLAAGVAGVVMLSPNYRLRDPRASLMTWPLARWWLPLVAGREHGFAPLSEAHGRFWTTRYPSRALLPMAEGLRAATALDHGSVRVPGLFVFDERDALVDHDRTRQVAAAWGVPSDVQVVTTGPGDDPGHHVIAGDILSPGLTRPLTETILRWARGLPSEHVRNGA</sequence>
<protein>
    <submittedName>
        <fullName evidence="2">Alpha/beta fold hydrolase</fullName>
    </submittedName>
</protein>
<evidence type="ECO:0000313" key="2">
    <source>
        <dbReference type="EMBL" id="MBP0481711.1"/>
    </source>
</evidence>
<dbReference type="Proteomes" id="UP000675940">
    <property type="component" value="Unassembled WGS sequence"/>
</dbReference>
<dbReference type="EMBL" id="JAGISH010000002">
    <property type="protein sequence ID" value="MBP0481711.1"/>
    <property type="molecule type" value="Genomic_DNA"/>
</dbReference>
<dbReference type="Pfam" id="PF12146">
    <property type="entry name" value="Hydrolase_4"/>
    <property type="match status" value="1"/>
</dbReference>
<dbReference type="SUPFAM" id="SSF53474">
    <property type="entry name" value="alpha/beta-Hydrolases"/>
    <property type="match status" value="1"/>
</dbReference>
<comment type="caution">
    <text evidence="2">The sequence shown here is derived from an EMBL/GenBank/DDBJ whole genome shotgun (WGS) entry which is preliminary data.</text>
</comment>
<dbReference type="Gene3D" id="3.40.50.1820">
    <property type="entry name" value="alpha/beta hydrolase"/>
    <property type="match status" value="1"/>
</dbReference>
<evidence type="ECO:0000313" key="3">
    <source>
        <dbReference type="Proteomes" id="UP000675940"/>
    </source>
</evidence>
<feature type="domain" description="Serine aminopeptidase S33" evidence="1">
    <location>
        <begin position="48"/>
        <end position="172"/>
    </location>
</feature>
<gene>
    <name evidence="2" type="ORF">J5474_04290</name>
</gene>
<name>A0A940MN50_9RHOB</name>
<accession>A0A940MN50</accession>
<organism evidence="2 3">
    <name type="scientific">Sagittula salina</name>
    <dbReference type="NCBI Taxonomy" id="2820268"/>
    <lineage>
        <taxon>Bacteria</taxon>
        <taxon>Pseudomonadati</taxon>
        <taxon>Pseudomonadota</taxon>
        <taxon>Alphaproteobacteria</taxon>
        <taxon>Rhodobacterales</taxon>
        <taxon>Roseobacteraceae</taxon>
        <taxon>Sagittula</taxon>
    </lineage>
</organism>
<keyword evidence="2" id="KW-0378">Hydrolase</keyword>
<evidence type="ECO:0000259" key="1">
    <source>
        <dbReference type="Pfam" id="PF12146"/>
    </source>
</evidence>
<dbReference type="InterPro" id="IPR022742">
    <property type="entry name" value="Hydrolase_4"/>
</dbReference>
<dbReference type="InterPro" id="IPR029058">
    <property type="entry name" value="AB_hydrolase_fold"/>
</dbReference>
<reference evidence="2" key="1">
    <citation type="submission" date="2021-03" db="EMBL/GenBank/DDBJ databases">
        <title>Sagittula salina sp. nov. strain M10.9X isolated from the marine waste.</title>
        <authorList>
            <person name="Satari L."/>
            <person name="Molina-Menor E."/>
            <person name="Vidal-Verdu A."/>
            <person name="Pascual J."/>
            <person name="Pereto J."/>
            <person name="Porcar M."/>
        </authorList>
    </citation>
    <scope>NUCLEOTIDE SEQUENCE</scope>
    <source>
        <strain evidence="2">M10.9X</strain>
    </source>
</reference>
<dbReference type="GO" id="GO:0016787">
    <property type="term" value="F:hydrolase activity"/>
    <property type="evidence" value="ECO:0007669"/>
    <property type="project" value="UniProtKB-KW"/>
</dbReference>
<keyword evidence="3" id="KW-1185">Reference proteome</keyword>
<dbReference type="AlphaFoldDB" id="A0A940MN50"/>
<proteinExistence type="predicted"/>